<accession>A0A1G2T325</accession>
<dbReference type="PROSITE" id="PS50975">
    <property type="entry name" value="ATP_GRASP"/>
    <property type="match status" value="1"/>
</dbReference>
<evidence type="ECO:0000313" key="7">
    <source>
        <dbReference type="Proteomes" id="UP000177746"/>
    </source>
</evidence>
<dbReference type="Gene3D" id="3.30.1490.20">
    <property type="entry name" value="ATP-grasp fold, A domain"/>
    <property type="match status" value="1"/>
</dbReference>
<comment type="similarity">
    <text evidence="1">Belongs to the D-alanine--D-alanine ligase family.</text>
</comment>
<dbReference type="Gene3D" id="3.40.50.20">
    <property type="match status" value="1"/>
</dbReference>
<name>A0A1G2T325_9BACT</name>
<proteinExistence type="inferred from homology"/>
<keyword evidence="4" id="KW-0067">ATP-binding</keyword>
<dbReference type="InterPro" id="IPR011095">
    <property type="entry name" value="Dala_Dala_lig_C"/>
</dbReference>
<comment type="caution">
    <text evidence="6">The sequence shown here is derived from an EMBL/GenBank/DDBJ whole genome shotgun (WGS) entry which is preliminary data.</text>
</comment>
<sequence length="299" mass="33254">MTLSSKIRVAVLRGGPSSGYESSLKTGEHILSTLRDMSEVYEPVDILISKDGEWHRGGLAYEPHRALEHSDVVWNALHGSYGEDGQVQRLLEGLQIPFTGSSAVASVFAMDKDMAKVLYCQHGLLSPESSIITEEDFDDNRLIHIFRTYLHPVVVKPALGTASLGIRLAHTFQELKEAVKATFSHSRKALVEEHVQGAEASCVVIEKAKGEKLYALIPTGQNTTEQNKRIEEMSRIAHGALGMRHYSNSDFILTPKGKIYILETNALPVFHKDSLLNQSLHATGWRSRDFIDHVIRLAM</sequence>
<organism evidence="6 7">
    <name type="scientific">Candidatus Zambryskibacteria bacterium RIFCSPHIGHO2_01_FULL_46_30</name>
    <dbReference type="NCBI Taxonomy" id="1802739"/>
    <lineage>
        <taxon>Bacteria</taxon>
        <taxon>Candidatus Zambryskiibacteriota</taxon>
    </lineage>
</organism>
<protein>
    <recommendedName>
        <fullName evidence="5">ATP-grasp domain-containing protein</fullName>
    </recommendedName>
</protein>
<dbReference type="GO" id="GO:0008716">
    <property type="term" value="F:D-alanine-D-alanine ligase activity"/>
    <property type="evidence" value="ECO:0007669"/>
    <property type="project" value="InterPro"/>
</dbReference>
<dbReference type="InterPro" id="IPR016185">
    <property type="entry name" value="PreATP-grasp_dom_sf"/>
</dbReference>
<dbReference type="GO" id="GO:0046872">
    <property type="term" value="F:metal ion binding"/>
    <property type="evidence" value="ECO:0007669"/>
    <property type="project" value="InterPro"/>
</dbReference>
<dbReference type="Gene3D" id="3.30.470.20">
    <property type="entry name" value="ATP-grasp fold, B domain"/>
    <property type="match status" value="2"/>
</dbReference>
<evidence type="ECO:0000259" key="5">
    <source>
        <dbReference type="PROSITE" id="PS50975"/>
    </source>
</evidence>
<evidence type="ECO:0000256" key="2">
    <source>
        <dbReference type="ARBA" id="ARBA00022598"/>
    </source>
</evidence>
<dbReference type="EMBL" id="MHVI01000015">
    <property type="protein sequence ID" value="OHA91686.1"/>
    <property type="molecule type" value="Genomic_DNA"/>
</dbReference>
<gene>
    <name evidence="6" type="ORF">A2665_01920</name>
</gene>
<dbReference type="AlphaFoldDB" id="A0A1G2T325"/>
<evidence type="ECO:0000256" key="4">
    <source>
        <dbReference type="PROSITE-ProRule" id="PRU00409"/>
    </source>
</evidence>
<dbReference type="Proteomes" id="UP000177746">
    <property type="component" value="Unassembled WGS sequence"/>
</dbReference>
<dbReference type="GO" id="GO:0071555">
    <property type="term" value="P:cell wall organization"/>
    <property type="evidence" value="ECO:0007669"/>
    <property type="project" value="UniProtKB-KW"/>
</dbReference>
<dbReference type="InterPro" id="IPR011127">
    <property type="entry name" value="Dala_Dala_lig_N"/>
</dbReference>
<dbReference type="InterPro" id="IPR013815">
    <property type="entry name" value="ATP_grasp_subdomain_1"/>
</dbReference>
<keyword evidence="3" id="KW-0961">Cell wall biogenesis/degradation</keyword>
<dbReference type="Pfam" id="PF07478">
    <property type="entry name" value="Dala_Dala_lig_C"/>
    <property type="match status" value="2"/>
</dbReference>
<dbReference type="PANTHER" id="PTHR23132">
    <property type="entry name" value="D-ALANINE--D-ALANINE LIGASE"/>
    <property type="match status" value="1"/>
</dbReference>
<evidence type="ECO:0000313" key="6">
    <source>
        <dbReference type="EMBL" id="OHA91686.1"/>
    </source>
</evidence>
<dbReference type="Pfam" id="PF01820">
    <property type="entry name" value="Dala_Dala_lig_N"/>
    <property type="match status" value="1"/>
</dbReference>
<dbReference type="SUPFAM" id="SSF52440">
    <property type="entry name" value="PreATP-grasp domain"/>
    <property type="match status" value="1"/>
</dbReference>
<keyword evidence="2" id="KW-0436">Ligase</keyword>
<reference evidence="6 7" key="1">
    <citation type="journal article" date="2016" name="Nat. Commun.">
        <title>Thousands of microbial genomes shed light on interconnected biogeochemical processes in an aquifer system.</title>
        <authorList>
            <person name="Anantharaman K."/>
            <person name="Brown C.T."/>
            <person name="Hug L.A."/>
            <person name="Sharon I."/>
            <person name="Castelle C.J."/>
            <person name="Probst A.J."/>
            <person name="Thomas B.C."/>
            <person name="Singh A."/>
            <person name="Wilkins M.J."/>
            <person name="Karaoz U."/>
            <person name="Brodie E.L."/>
            <person name="Williams K.H."/>
            <person name="Hubbard S.S."/>
            <person name="Banfield J.F."/>
        </authorList>
    </citation>
    <scope>NUCLEOTIDE SEQUENCE [LARGE SCALE GENOMIC DNA]</scope>
</reference>
<evidence type="ECO:0000256" key="1">
    <source>
        <dbReference type="ARBA" id="ARBA00010871"/>
    </source>
</evidence>
<evidence type="ECO:0000256" key="3">
    <source>
        <dbReference type="ARBA" id="ARBA00023316"/>
    </source>
</evidence>
<dbReference type="InterPro" id="IPR011761">
    <property type="entry name" value="ATP-grasp"/>
</dbReference>
<dbReference type="PANTHER" id="PTHR23132:SF23">
    <property type="entry name" value="D-ALANINE--D-ALANINE LIGASE B"/>
    <property type="match status" value="1"/>
</dbReference>
<keyword evidence="4" id="KW-0547">Nucleotide-binding</keyword>
<feature type="domain" description="ATP-grasp" evidence="5">
    <location>
        <begin position="116"/>
        <end position="296"/>
    </location>
</feature>
<dbReference type="GO" id="GO:0005524">
    <property type="term" value="F:ATP binding"/>
    <property type="evidence" value="ECO:0007669"/>
    <property type="project" value="UniProtKB-UniRule"/>
</dbReference>
<dbReference type="SUPFAM" id="SSF56059">
    <property type="entry name" value="Glutathione synthetase ATP-binding domain-like"/>
    <property type="match status" value="1"/>
</dbReference>